<reference evidence="3 4" key="1">
    <citation type="submission" date="2019-11" db="EMBL/GenBank/DDBJ databases">
        <authorList>
            <person name="Yang C."/>
            <person name="Li F."/>
        </authorList>
    </citation>
    <scope>NUCLEOTIDE SEQUENCE [LARGE SCALE GENOMIC DNA]</scope>
    <source>
        <strain evidence="3">KB4526</strain>
        <tissue evidence="3">Muscle</tissue>
    </source>
</reference>
<dbReference type="InterPro" id="IPR043502">
    <property type="entry name" value="DNA/RNA_pol_sf"/>
</dbReference>
<dbReference type="CDD" id="cd01650">
    <property type="entry name" value="RT_nLTR_like"/>
    <property type="match status" value="1"/>
</dbReference>
<evidence type="ECO:0000256" key="1">
    <source>
        <dbReference type="ARBA" id="ARBA00012493"/>
    </source>
</evidence>
<dbReference type="PANTHER" id="PTHR19446">
    <property type="entry name" value="REVERSE TRANSCRIPTASES"/>
    <property type="match status" value="1"/>
</dbReference>
<accession>A0A6G1A7K3</accession>
<keyword evidence="4" id="KW-1185">Reference proteome</keyword>
<name>A0A6G1A7K3_CROCR</name>
<feature type="non-terminal residue" evidence="3">
    <location>
        <position position="1"/>
    </location>
</feature>
<dbReference type="InterPro" id="IPR000477">
    <property type="entry name" value="RT_dom"/>
</dbReference>
<sequence length="245" mass="28076">PKPDRDPAKKENYRPISLMNTDAKILNKILANRIQQHIKRIIHQDQVGFIPGLQGWFNIRKTINVIHHINKRKDKNHMILSIDAEKAFDKIQHPFLIKTLEKVGIEGTYLNIIKAIYEKPSANIILNGEKLRAFPLRSGTRQGCPLSPLLFNIVLEVLASAIRQQKEIKGIRIGKEEVKLSLFADDMILYIEDPTDSTRSLLELIQEFSRVAGYKINVQKSVAFLYSNNEATEREIKKLIPFTTA</sequence>
<dbReference type="EMBL" id="VOAJ01024657">
    <property type="protein sequence ID" value="KAF0871557.1"/>
    <property type="molecule type" value="Genomic_DNA"/>
</dbReference>
<dbReference type="GO" id="GO:0003964">
    <property type="term" value="F:RNA-directed DNA polymerase activity"/>
    <property type="evidence" value="ECO:0007669"/>
    <property type="project" value="UniProtKB-EC"/>
</dbReference>
<proteinExistence type="predicted"/>
<dbReference type="Proteomes" id="UP000475037">
    <property type="component" value="Unassembled WGS sequence"/>
</dbReference>
<comment type="caution">
    <text evidence="3">The sequence shown here is derived from an EMBL/GenBank/DDBJ whole genome shotgun (WGS) entry which is preliminary data.</text>
</comment>
<dbReference type="PROSITE" id="PS50878">
    <property type="entry name" value="RT_POL"/>
    <property type="match status" value="1"/>
</dbReference>
<dbReference type="Pfam" id="PF00078">
    <property type="entry name" value="RVT_1"/>
    <property type="match status" value="1"/>
</dbReference>
<organism evidence="3 4">
    <name type="scientific">Crocuta crocuta</name>
    <name type="common">Spotted hyena</name>
    <dbReference type="NCBI Taxonomy" id="9678"/>
    <lineage>
        <taxon>Eukaryota</taxon>
        <taxon>Metazoa</taxon>
        <taxon>Chordata</taxon>
        <taxon>Craniata</taxon>
        <taxon>Vertebrata</taxon>
        <taxon>Euteleostomi</taxon>
        <taxon>Mammalia</taxon>
        <taxon>Eutheria</taxon>
        <taxon>Laurasiatheria</taxon>
        <taxon>Carnivora</taxon>
        <taxon>Feliformia</taxon>
        <taxon>Hyaenidae</taxon>
        <taxon>Crocuta</taxon>
    </lineage>
</organism>
<evidence type="ECO:0000313" key="4">
    <source>
        <dbReference type="Proteomes" id="UP000475037"/>
    </source>
</evidence>
<evidence type="ECO:0000313" key="3">
    <source>
        <dbReference type="EMBL" id="KAF0871557.1"/>
    </source>
</evidence>
<protein>
    <recommendedName>
        <fullName evidence="1">RNA-directed DNA polymerase</fullName>
        <ecNumber evidence="1">2.7.7.49</ecNumber>
    </recommendedName>
</protein>
<dbReference type="AlphaFoldDB" id="A0A6G1A7K3"/>
<dbReference type="EC" id="2.7.7.49" evidence="1"/>
<feature type="domain" description="Reverse transcriptase" evidence="2">
    <location>
        <begin position="1"/>
        <end position="245"/>
    </location>
</feature>
<gene>
    <name evidence="3" type="ORF">FOF47_R18891</name>
</gene>
<evidence type="ECO:0000259" key="2">
    <source>
        <dbReference type="PROSITE" id="PS50878"/>
    </source>
</evidence>
<feature type="non-terminal residue" evidence="3">
    <location>
        <position position="245"/>
    </location>
</feature>
<dbReference type="SUPFAM" id="SSF56672">
    <property type="entry name" value="DNA/RNA polymerases"/>
    <property type="match status" value="1"/>
</dbReference>